<dbReference type="InterPro" id="IPR001128">
    <property type="entry name" value="Cyt_P450"/>
</dbReference>
<keyword evidence="4 9" id="KW-0349">Heme</keyword>
<keyword evidence="8 10" id="KW-0503">Monooxygenase</keyword>
<dbReference type="GO" id="GO:0016705">
    <property type="term" value="F:oxidoreductase activity, acting on paired donors, with incorporation or reduction of molecular oxygen"/>
    <property type="evidence" value="ECO:0007669"/>
    <property type="project" value="InterPro"/>
</dbReference>
<evidence type="ECO:0000256" key="3">
    <source>
        <dbReference type="ARBA" id="ARBA00010617"/>
    </source>
</evidence>
<evidence type="ECO:0000256" key="5">
    <source>
        <dbReference type="ARBA" id="ARBA00022723"/>
    </source>
</evidence>
<dbReference type="Pfam" id="PF00067">
    <property type="entry name" value="p450"/>
    <property type="match status" value="1"/>
</dbReference>
<dbReference type="InterPro" id="IPR017972">
    <property type="entry name" value="Cyt_P450_CS"/>
</dbReference>
<dbReference type="OrthoDB" id="2789670at2759"/>
<evidence type="ECO:0000256" key="8">
    <source>
        <dbReference type="ARBA" id="ARBA00023033"/>
    </source>
</evidence>
<evidence type="ECO:0000256" key="7">
    <source>
        <dbReference type="ARBA" id="ARBA00023004"/>
    </source>
</evidence>
<evidence type="ECO:0000256" key="9">
    <source>
        <dbReference type="PIRSR" id="PIRSR602401-1"/>
    </source>
</evidence>
<organism evidence="11 12">
    <name type="scientific">Dendrothele bispora (strain CBS 962.96)</name>
    <dbReference type="NCBI Taxonomy" id="1314807"/>
    <lineage>
        <taxon>Eukaryota</taxon>
        <taxon>Fungi</taxon>
        <taxon>Dikarya</taxon>
        <taxon>Basidiomycota</taxon>
        <taxon>Agaricomycotina</taxon>
        <taxon>Agaricomycetes</taxon>
        <taxon>Agaricomycetidae</taxon>
        <taxon>Agaricales</taxon>
        <taxon>Agaricales incertae sedis</taxon>
        <taxon>Dendrothele</taxon>
    </lineage>
</organism>
<dbReference type="AlphaFoldDB" id="A0A4S8LCA0"/>
<dbReference type="PROSITE" id="PS00086">
    <property type="entry name" value="CYTOCHROME_P450"/>
    <property type="match status" value="1"/>
</dbReference>
<evidence type="ECO:0000313" key="12">
    <source>
        <dbReference type="Proteomes" id="UP000297245"/>
    </source>
</evidence>
<keyword evidence="12" id="KW-1185">Reference proteome</keyword>
<dbReference type="PANTHER" id="PTHR46300:SF1">
    <property type="entry name" value="P450, PUTATIVE (EUROFUNG)-RELATED"/>
    <property type="match status" value="1"/>
</dbReference>
<comment type="cofactor">
    <cofactor evidence="1 9">
        <name>heme</name>
        <dbReference type="ChEBI" id="CHEBI:30413"/>
    </cofactor>
</comment>
<dbReference type="InterPro" id="IPR036396">
    <property type="entry name" value="Cyt_P450_sf"/>
</dbReference>
<accession>A0A4S8LCA0</accession>
<dbReference type="GO" id="GO:0020037">
    <property type="term" value="F:heme binding"/>
    <property type="evidence" value="ECO:0007669"/>
    <property type="project" value="InterPro"/>
</dbReference>
<evidence type="ECO:0000313" key="11">
    <source>
        <dbReference type="EMBL" id="THU86517.1"/>
    </source>
</evidence>
<gene>
    <name evidence="11" type="ORF">K435DRAFT_731374</name>
</gene>
<evidence type="ECO:0000256" key="2">
    <source>
        <dbReference type="ARBA" id="ARBA00005179"/>
    </source>
</evidence>
<keyword evidence="5 9" id="KW-0479">Metal-binding</keyword>
<dbReference type="PRINTS" id="PR00463">
    <property type="entry name" value="EP450I"/>
</dbReference>
<dbReference type="PANTHER" id="PTHR46300">
    <property type="entry name" value="P450, PUTATIVE (EUROFUNG)-RELATED-RELATED"/>
    <property type="match status" value="1"/>
</dbReference>
<dbReference type="InterPro" id="IPR002401">
    <property type="entry name" value="Cyt_P450_E_grp-I"/>
</dbReference>
<dbReference type="GO" id="GO:0005506">
    <property type="term" value="F:iron ion binding"/>
    <property type="evidence" value="ECO:0007669"/>
    <property type="project" value="InterPro"/>
</dbReference>
<dbReference type="SUPFAM" id="SSF48264">
    <property type="entry name" value="Cytochrome P450"/>
    <property type="match status" value="1"/>
</dbReference>
<proteinExistence type="inferred from homology"/>
<evidence type="ECO:0000256" key="10">
    <source>
        <dbReference type="RuleBase" id="RU000461"/>
    </source>
</evidence>
<dbReference type="GO" id="GO:0004497">
    <property type="term" value="F:monooxygenase activity"/>
    <property type="evidence" value="ECO:0007669"/>
    <property type="project" value="UniProtKB-KW"/>
</dbReference>
<dbReference type="EMBL" id="ML179493">
    <property type="protein sequence ID" value="THU86517.1"/>
    <property type="molecule type" value="Genomic_DNA"/>
</dbReference>
<protein>
    <submittedName>
        <fullName evidence="11">Cytochrome P450</fullName>
    </submittedName>
</protein>
<comment type="similarity">
    <text evidence="3 10">Belongs to the cytochrome P450 family.</text>
</comment>
<keyword evidence="7 9" id="KW-0408">Iron</keyword>
<name>A0A4S8LCA0_DENBC</name>
<feature type="binding site" description="axial binding residue" evidence="9">
    <location>
        <position position="393"/>
    </location>
    <ligand>
        <name>heme</name>
        <dbReference type="ChEBI" id="CHEBI:30413"/>
    </ligand>
    <ligandPart>
        <name>Fe</name>
        <dbReference type="ChEBI" id="CHEBI:18248"/>
    </ligandPart>
</feature>
<reference evidence="11 12" key="1">
    <citation type="journal article" date="2019" name="Nat. Ecol. Evol.">
        <title>Megaphylogeny resolves global patterns of mushroom evolution.</title>
        <authorList>
            <person name="Varga T."/>
            <person name="Krizsan K."/>
            <person name="Foldi C."/>
            <person name="Dima B."/>
            <person name="Sanchez-Garcia M."/>
            <person name="Sanchez-Ramirez S."/>
            <person name="Szollosi G.J."/>
            <person name="Szarkandi J.G."/>
            <person name="Papp V."/>
            <person name="Albert L."/>
            <person name="Andreopoulos W."/>
            <person name="Angelini C."/>
            <person name="Antonin V."/>
            <person name="Barry K.W."/>
            <person name="Bougher N.L."/>
            <person name="Buchanan P."/>
            <person name="Buyck B."/>
            <person name="Bense V."/>
            <person name="Catcheside P."/>
            <person name="Chovatia M."/>
            <person name="Cooper J."/>
            <person name="Damon W."/>
            <person name="Desjardin D."/>
            <person name="Finy P."/>
            <person name="Geml J."/>
            <person name="Haridas S."/>
            <person name="Hughes K."/>
            <person name="Justo A."/>
            <person name="Karasinski D."/>
            <person name="Kautmanova I."/>
            <person name="Kiss B."/>
            <person name="Kocsube S."/>
            <person name="Kotiranta H."/>
            <person name="LaButti K.M."/>
            <person name="Lechner B.E."/>
            <person name="Liimatainen K."/>
            <person name="Lipzen A."/>
            <person name="Lukacs Z."/>
            <person name="Mihaltcheva S."/>
            <person name="Morgado L.N."/>
            <person name="Niskanen T."/>
            <person name="Noordeloos M.E."/>
            <person name="Ohm R.A."/>
            <person name="Ortiz-Santana B."/>
            <person name="Ovrebo C."/>
            <person name="Racz N."/>
            <person name="Riley R."/>
            <person name="Savchenko A."/>
            <person name="Shiryaev A."/>
            <person name="Soop K."/>
            <person name="Spirin V."/>
            <person name="Szebenyi C."/>
            <person name="Tomsovsky M."/>
            <person name="Tulloss R.E."/>
            <person name="Uehling J."/>
            <person name="Grigoriev I.V."/>
            <person name="Vagvolgyi C."/>
            <person name="Papp T."/>
            <person name="Martin F.M."/>
            <person name="Miettinen O."/>
            <person name="Hibbett D.S."/>
            <person name="Nagy L.G."/>
        </authorList>
    </citation>
    <scope>NUCLEOTIDE SEQUENCE [LARGE SCALE GENOMIC DNA]</scope>
    <source>
        <strain evidence="11 12">CBS 962.96</strain>
    </source>
</reference>
<evidence type="ECO:0000256" key="4">
    <source>
        <dbReference type="ARBA" id="ARBA00022617"/>
    </source>
</evidence>
<dbReference type="InterPro" id="IPR050364">
    <property type="entry name" value="Cytochrome_P450_fung"/>
</dbReference>
<dbReference type="CDD" id="cd11065">
    <property type="entry name" value="CYP64-like"/>
    <property type="match status" value="1"/>
</dbReference>
<sequence>MPKRNGWLLMHEWSKTLGPIFHLNMAGQPVIVLNSNEAALELLERRSHIYSDRPRLIMTGEIMSRNLVVGFQRFGEQWKRFRKAAHAGINIRAAEAYYGIMERESSLLLQELHRDPKSWDDHLQRVIASSLFSALYGGEPMLNKNDPIVNQINDCMHRLTGAALPGAFLVDVFPILKRLPDWLYKPKGEGYSWYRKDNAMFNNWLDRVKKDMDDGAPPPSFGRVLLEAQEQFQLLDFEVPWLAGSMFGAGSDATAGIMRWFMLAATLFPEKIKRAQDEIDLVVGRDRLPTFDDRESMPYLRAFCREVMRWRTVAPLGVPHRLMEDDHYMGYHIPAGSIVLANIYSINRSPEAFSDAESFIPDRFLNEEGTFEVLHPETHNQGHYTFGFGRRACAGMHIANNLLFINAAHILWAFNIRKAKDAQGNEITPSATNYHDTGLIVRPHLWDVEIIPRSPEVLEMAKERFAKGV</sequence>
<evidence type="ECO:0000256" key="1">
    <source>
        <dbReference type="ARBA" id="ARBA00001971"/>
    </source>
</evidence>
<comment type="pathway">
    <text evidence="2">Secondary metabolite biosynthesis.</text>
</comment>
<dbReference type="Gene3D" id="1.10.630.10">
    <property type="entry name" value="Cytochrome P450"/>
    <property type="match status" value="1"/>
</dbReference>
<evidence type="ECO:0000256" key="6">
    <source>
        <dbReference type="ARBA" id="ARBA00023002"/>
    </source>
</evidence>
<keyword evidence="6 10" id="KW-0560">Oxidoreductase</keyword>
<dbReference type="Proteomes" id="UP000297245">
    <property type="component" value="Unassembled WGS sequence"/>
</dbReference>